<evidence type="ECO:0000259" key="1">
    <source>
        <dbReference type="Pfam" id="PF20254"/>
    </source>
</evidence>
<proteinExistence type="predicted"/>
<dbReference type="RefSeq" id="WP_012522663.1">
    <property type="nucleotide sequence ID" value="NC_011144.1"/>
</dbReference>
<sequence length="516" mass="56159">MPACYTDRLSVRPGETFTLHASAARSPCRLSVARVGAARAEVLRLEGIEVGDHPVPPHADRDGCGWPAALEVEVGRDWASGYYDIVLTDADGEDAHHFVCVKPPVGERRATALLVLATNTYQSYNYWGGANAYANVAGLMSGEVPFAQAMDQAIGVLSTQRPFPPLIVAPPADPPRLVNLRKRGFREKPWASDPAWMAAHRASPYDGSAGFLHKWEHVFVAWAEAEGYTLDYATDYDLEAEPDLLSGYAAVLFVGHSEYWSAGQREQVERFVDAGGYAAIFSGNTCFWKVRWEDGGKTYVCHKWKGFEAEDAPPAEATHLWSHPAFGKPEAEITGLSFVFAGYHRLGMCVSRGQGGFTVYDDRHWALEGTDLFYGDLLGADLPLIGYESDGCRFEFGDDGLPRAIPALGVPANLEIIGVAPCAFGEEAGRGYNPIIPPEKLDVIADVMFGDTSAKAQQKVLRGHAVLASFRRGKGEVFNSGTTEWAHGLGARDPFVEGVTHNVLRRFGVSRPGRPA</sequence>
<dbReference type="AlphaFoldDB" id="B4RE88"/>
<protein>
    <recommendedName>
        <fullName evidence="1">N,N-dimethylformamidase beta subunit-like C-terminal domain-containing protein</fullName>
    </recommendedName>
</protein>
<dbReference type="Proteomes" id="UP000001868">
    <property type="component" value="Chromosome"/>
</dbReference>
<evidence type="ECO:0000313" key="2">
    <source>
        <dbReference type="EMBL" id="ACG78521.1"/>
    </source>
</evidence>
<dbReference type="KEGG" id="pzu:PHZ_c2110"/>
<accession>B4RE88</accession>
<dbReference type="eggNOG" id="COG1520">
    <property type="taxonomic scope" value="Bacteria"/>
</dbReference>
<name>B4RE88_PHEZH</name>
<dbReference type="EMBL" id="CP000747">
    <property type="protein sequence ID" value="ACG78521.1"/>
    <property type="molecule type" value="Genomic_DNA"/>
</dbReference>
<gene>
    <name evidence="2" type="ordered locus">PHZ_c2110</name>
</gene>
<feature type="domain" description="N,N-dimethylformamidase beta subunit-like C-terminal" evidence="1">
    <location>
        <begin position="44"/>
        <end position="490"/>
    </location>
</feature>
<organism evidence="2 3">
    <name type="scientific">Phenylobacterium zucineum (strain HLK1)</name>
    <dbReference type="NCBI Taxonomy" id="450851"/>
    <lineage>
        <taxon>Bacteria</taxon>
        <taxon>Pseudomonadati</taxon>
        <taxon>Pseudomonadota</taxon>
        <taxon>Alphaproteobacteria</taxon>
        <taxon>Caulobacterales</taxon>
        <taxon>Caulobacteraceae</taxon>
        <taxon>Phenylobacterium</taxon>
    </lineage>
</organism>
<dbReference type="SUPFAM" id="SSF52317">
    <property type="entry name" value="Class I glutamine amidotransferase-like"/>
    <property type="match status" value="1"/>
</dbReference>
<dbReference type="Pfam" id="PF20254">
    <property type="entry name" value="DMFA2_C"/>
    <property type="match status" value="1"/>
</dbReference>
<dbReference type="InterPro" id="IPR046540">
    <property type="entry name" value="DMFA2_C"/>
</dbReference>
<keyword evidence="3" id="KW-1185">Reference proteome</keyword>
<dbReference type="InterPro" id="IPR029062">
    <property type="entry name" value="Class_I_gatase-like"/>
</dbReference>
<dbReference type="Gene3D" id="3.40.50.880">
    <property type="match status" value="1"/>
</dbReference>
<reference evidence="2 3" key="1">
    <citation type="journal article" date="2008" name="BMC Genomics">
        <title>Complete genome of Phenylobacterium zucineum - a novel facultative intracellular bacterium isolated from human erythroleukemia cell line K562.</title>
        <authorList>
            <person name="Luo Y."/>
            <person name="Xu X."/>
            <person name="Ding Z."/>
            <person name="Liu Z."/>
            <person name="Zhang B."/>
            <person name="Yan Z."/>
            <person name="Sun J."/>
            <person name="Hu S."/>
            <person name="Hu X."/>
        </authorList>
    </citation>
    <scope>NUCLEOTIDE SEQUENCE [LARGE SCALE GENOMIC DNA]</scope>
    <source>
        <strain evidence="2 3">HLK1</strain>
    </source>
</reference>
<dbReference type="STRING" id="450851.PHZ_c2110"/>
<dbReference type="HOGENOM" id="CLU_030803_1_0_5"/>
<dbReference type="OrthoDB" id="505641at2"/>
<evidence type="ECO:0000313" key="3">
    <source>
        <dbReference type="Proteomes" id="UP000001868"/>
    </source>
</evidence>